<name>A0ABM9QK49_9POXV</name>
<reference evidence="1" key="1">
    <citation type="journal article" date="2013" name="J. Virol.">
        <title>New Insights into the Evolution of Entomopoxvirinae from the Complete Genome Sequences of Four Entomopoxviruses Infecting Adoxophyes honmai, Choristoneura biennis, Choristoneura rosaceana, and Mythimna separata.</title>
        <authorList>
            <person name="Theze J."/>
            <person name="Takatsuka J."/>
            <person name="Li Z."/>
            <person name="Gallais J."/>
            <person name="Doucet D."/>
            <person name="Arif B."/>
            <person name="Nakai M."/>
            <person name="Herniou E.A."/>
        </authorList>
    </citation>
    <scope>NUCLEOTIDE SEQUENCE</scope>
</reference>
<dbReference type="Proteomes" id="UP000792374">
    <property type="component" value="Genome"/>
</dbReference>
<accession>A0ABM9QK49</accession>
<proteinExistence type="predicted"/>
<dbReference type="EMBL" id="HF679133">
    <property type="protein sequence ID" value="CCU55922.1"/>
    <property type="molecule type" value="Genomic_DNA"/>
</dbReference>
<evidence type="ECO:0000313" key="2">
    <source>
        <dbReference type="Proteomes" id="UP000792374"/>
    </source>
</evidence>
<sequence>MLKLSDLSFNVIIKNNISLCGYENILDIYYLMSNIDIIELILYYNIYNYKIIKEYIINNNTQEYYILSERNNYYIEHENAKIKLNRNTVKTFKDILNTIISDARCESFLIENKYIINWEYVSKSQKLSENLIRKCKNIIDWNNISLYQLLSENFIREFKNKVNWKYISYKQILSEDFIREFKNRIYWKYIIKYQELSEEFMIEFKNNIRLYNNNKI</sequence>
<organism evidence="1 2">
    <name type="scientific">Choristoneura rosaceana entomopoxvirus 'L'</name>
    <dbReference type="NCBI Taxonomy" id="1293539"/>
    <lineage>
        <taxon>Viruses</taxon>
        <taxon>Varidnaviria</taxon>
        <taxon>Bamfordvirae</taxon>
        <taxon>Nucleocytoviricota</taxon>
        <taxon>Pokkesviricetes</taxon>
        <taxon>Chitovirales</taxon>
        <taxon>Poxviridae</taxon>
        <taxon>Entomopoxvirinae</taxon>
        <taxon>Betaentomopoxvirus</taxon>
        <taxon>Betaentomopoxvirus crosaceana</taxon>
        <taxon>Choristoneura rosaceana entomopoxvirus</taxon>
    </lineage>
</organism>
<keyword evidence="2" id="KW-1185">Reference proteome</keyword>
<dbReference type="RefSeq" id="YP_008004424.1">
    <property type="nucleotide sequence ID" value="NC_021249.1"/>
</dbReference>
<gene>
    <name evidence="1" type="ORF">CHREV_020</name>
</gene>
<protein>
    <submittedName>
        <fullName evidence="1">Tryptophan repeat gene family</fullName>
    </submittedName>
</protein>
<evidence type="ECO:0000313" key="1">
    <source>
        <dbReference type="EMBL" id="CCU55922.1"/>
    </source>
</evidence>
<dbReference type="GeneID" id="15613345"/>